<dbReference type="InterPro" id="IPR029021">
    <property type="entry name" value="Prot-tyrosine_phosphatase-like"/>
</dbReference>
<reference evidence="10 11" key="1">
    <citation type="journal article" date="2017" name="Nature">
        <title>The Apostasia genome and the evolution of orchids.</title>
        <authorList>
            <person name="Zhang G.Q."/>
            <person name="Liu K.W."/>
            <person name="Li Z."/>
            <person name="Lohaus R."/>
            <person name="Hsiao Y.Y."/>
            <person name="Niu S.C."/>
            <person name="Wang J.Y."/>
            <person name="Lin Y.C."/>
            <person name="Xu Q."/>
            <person name="Chen L.J."/>
            <person name="Yoshida K."/>
            <person name="Fujiwara S."/>
            <person name="Wang Z.W."/>
            <person name="Zhang Y.Q."/>
            <person name="Mitsuda N."/>
            <person name="Wang M."/>
            <person name="Liu G.H."/>
            <person name="Pecoraro L."/>
            <person name="Huang H.X."/>
            <person name="Xiao X.J."/>
            <person name="Lin M."/>
            <person name="Wu X.Y."/>
            <person name="Wu W.L."/>
            <person name="Chen Y.Y."/>
            <person name="Chang S.B."/>
            <person name="Sakamoto S."/>
            <person name="Ohme-Takagi M."/>
            <person name="Yagi M."/>
            <person name="Zeng S.J."/>
            <person name="Shen C.Y."/>
            <person name="Yeh C.M."/>
            <person name="Luo Y.B."/>
            <person name="Tsai W.C."/>
            <person name="Van de Peer Y."/>
            <person name="Liu Z.J."/>
        </authorList>
    </citation>
    <scope>NUCLEOTIDE SEQUENCE [LARGE SCALE GENOMIC DNA]</scope>
    <source>
        <strain evidence="11">cv. Shenzhen</strain>
        <tissue evidence="10">Stem</tissue>
    </source>
</reference>
<evidence type="ECO:0000256" key="2">
    <source>
        <dbReference type="ARBA" id="ARBA00022801"/>
    </source>
</evidence>
<evidence type="ECO:0000256" key="1">
    <source>
        <dbReference type="ARBA" id="ARBA00012527"/>
    </source>
</evidence>
<evidence type="ECO:0000313" key="11">
    <source>
        <dbReference type="Proteomes" id="UP000236161"/>
    </source>
</evidence>
<keyword evidence="2" id="KW-0378">Hydrolase</keyword>
<evidence type="ECO:0000256" key="7">
    <source>
        <dbReference type="ARBA" id="ARBA00048424"/>
    </source>
</evidence>
<keyword evidence="8" id="KW-0472">Membrane</keyword>
<keyword evidence="11" id="KW-1185">Reference proteome</keyword>
<dbReference type="Gene3D" id="3.90.190.10">
    <property type="entry name" value="Protein tyrosine phosphatase superfamily"/>
    <property type="match status" value="1"/>
</dbReference>
<evidence type="ECO:0000256" key="3">
    <source>
        <dbReference type="ARBA" id="ARBA00044949"/>
    </source>
</evidence>
<dbReference type="PANTHER" id="PTHR31126">
    <property type="entry name" value="TYROSINE-PROTEIN PHOSPHATASE"/>
    <property type="match status" value="1"/>
</dbReference>
<evidence type="ECO:0000256" key="8">
    <source>
        <dbReference type="SAM" id="Phobius"/>
    </source>
</evidence>
<comment type="catalytic activity">
    <reaction evidence="6">
        <text>1,5-bis(diphospho)-1D-myo-inositol 2,3,4,6-tetrakisphosphate + H2O = 1-diphospho-1D-myo-inositol 2,3,4,5,6-pentakisphosphate + phosphate + 2 H(+)</text>
        <dbReference type="Rhea" id="RHEA:79699"/>
        <dbReference type="ChEBI" id="CHEBI:15377"/>
        <dbReference type="ChEBI" id="CHEBI:15378"/>
        <dbReference type="ChEBI" id="CHEBI:43474"/>
        <dbReference type="ChEBI" id="CHEBI:74946"/>
        <dbReference type="ChEBI" id="CHEBI:77983"/>
        <dbReference type="EC" id="3.6.1.52"/>
    </reaction>
    <physiologicalReaction direction="left-to-right" evidence="6">
        <dbReference type="Rhea" id="RHEA:79700"/>
    </physiologicalReaction>
</comment>
<evidence type="ECO:0000313" key="10">
    <source>
        <dbReference type="EMBL" id="PKA49632.1"/>
    </source>
</evidence>
<dbReference type="PANTHER" id="PTHR31126:SF46">
    <property type="entry name" value="TYROSINE-PROTEIN PHOSPHATASE DSP5"/>
    <property type="match status" value="1"/>
</dbReference>
<dbReference type="OrthoDB" id="6375174at2759"/>
<dbReference type="FunFam" id="3.90.190.10:FF:000024">
    <property type="entry name" value="probable tyrosine-protein phosphatase At1g05000"/>
    <property type="match status" value="1"/>
</dbReference>
<dbReference type="InterPro" id="IPR004861">
    <property type="entry name" value="Siw14-like"/>
</dbReference>
<comment type="catalytic activity">
    <reaction evidence="5">
        <text>3,5-bis(diphospho)-1D-myo-inositol 1,2,4,6-tetrakisphosphate + H2O = 3-diphospho-1D-myo-inositol 1,2,4,5,6-pentakisphosphate + phosphate + 2 H(+)</text>
        <dbReference type="Rhea" id="RHEA:56312"/>
        <dbReference type="ChEBI" id="CHEBI:15377"/>
        <dbReference type="ChEBI" id="CHEBI:15378"/>
        <dbReference type="ChEBI" id="CHEBI:43474"/>
        <dbReference type="ChEBI" id="CHEBI:140372"/>
        <dbReference type="ChEBI" id="CHEBI:140374"/>
        <dbReference type="EC" id="3.6.1.52"/>
    </reaction>
    <physiologicalReaction direction="left-to-right" evidence="5">
        <dbReference type="Rhea" id="RHEA:56313"/>
    </physiologicalReaction>
</comment>
<dbReference type="PRINTS" id="PR01911">
    <property type="entry name" value="PFDSPHPHTASE"/>
</dbReference>
<dbReference type="GO" id="GO:0008486">
    <property type="term" value="F:diphosphoinositol-polyphosphate diphosphatase activity"/>
    <property type="evidence" value="ECO:0007669"/>
    <property type="project" value="UniProtKB-EC"/>
</dbReference>
<comment type="catalytic activity">
    <reaction evidence="7">
        <text>6-diphospho-1D-myo-inositol pentakisphosphate + H2O = 1D-myo-inositol hexakisphosphate + phosphate + H(+)</text>
        <dbReference type="Rhea" id="RHEA:79703"/>
        <dbReference type="ChEBI" id="CHEBI:15377"/>
        <dbReference type="ChEBI" id="CHEBI:15378"/>
        <dbReference type="ChEBI" id="CHEBI:43474"/>
        <dbReference type="ChEBI" id="CHEBI:58130"/>
        <dbReference type="ChEBI" id="CHEBI:230534"/>
        <dbReference type="EC" id="3.6.1.52"/>
    </reaction>
    <physiologicalReaction direction="left-to-right" evidence="7">
        <dbReference type="Rhea" id="RHEA:79704"/>
    </physiologicalReaction>
</comment>
<feature type="domain" description="Tyrosine-protein phosphatase" evidence="9">
    <location>
        <begin position="29"/>
        <end position="189"/>
    </location>
</feature>
<name>A0A2I0A251_9ASPA</name>
<gene>
    <name evidence="10" type="ORF">AXF42_Ash004173</name>
</gene>
<comment type="similarity">
    <text evidence="3">Belongs to the protein-tyrosine phosphatase family. Atypical dual-specificity phosphatase Siw14-like subfamily.</text>
</comment>
<organism evidence="10 11">
    <name type="scientific">Apostasia shenzhenica</name>
    <dbReference type="NCBI Taxonomy" id="1088818"/>
    <lineage>
        <taxon>Eukaryota</taxon>
        <taxon>Viridiplantae</taxon>
        <taxon>Streptophyta</taxon>
        <taxon>Embryophyta</taxon>
        <taxon>Tracheophyta</taxon>
        <taxon>Spermatophyta</taxon>
        <taxon>Magnoliopsida</taxon>
        <taxon>Liliopsida</taxon>
        <taxon>Asparagales</taxon>
        <taxon>Orchidaceae</taxon>
        <taxon>Apostasioideae</taxon>
        <taxon>Apostasia</taxon>
    </lineage>
</organism>
<sequence length="197" mass="22160">MVICNPPNSPDEGMTMTAGRLEPLVPPENFAVVEGGIYRSALPIPANFGFLETLGLRSVVYLCHEPYPSSNCEFLASRGIRLFQFGIQGGKEPSAIMREHAITRGLKVLLDVRNHPVLVHCKRGKHRTGCLVGCFRKLQSWCISSVFEEYQMYAAAKVRPSDLMFINGFDVSVMGLYILAIMYRFHCCNSHSRRLKF</sequence>
<dbReference type="GO" id="GO:0016791">
    <property type="term" value="F:phosphatase activity"/>
    <property type="evidence" value="ECO:0007669"/>
    <property type="project" value="InterPro"/>
</dbReference>
<dbReference type="PROSITE" id="PS50054">
    <property type="entry name" value="TYR_PHOSPHATASE_DUAL"/>
    <property type="match status" value="1"/>
</dbReference>
<dbReference type="InterPro" id="IPR016130">
    <property type="entry name" value="Tyr_Pase_AS"/>
</dbReference>
<evidence type="ECO:0000256" key="5">
    <source>
        <dbReference type="ARBA" id="ARBA00047562"/>
    </source>
</evidence>
<dbReference type="STRING" id="1088818.A0A2I0A251"/>
<keyword evidence="8" id="KW-0812">Transmembrane</keyword>
<dbReference type="EMBL" id="KZ452037">
    <property type="protein sequence ID" value="PKA49632.1"/>
    <property type="molecule type" value="Genomic_DNA"/>
</dbReference>
<dbReference type="PROSITE" id="PS00383">
    <property type="entry name" value="TYR_PHOSPHATASE_1"/>
    <property type="match status" value="1"/>
</dbReference>
<evidence type="ECO:0000256" key="4">
    <source>
        <dbReference type="ARBA" id="ARBA00047342"/>
    </source>
</evidence>
<dbReference type="InterPro" id="IPR020428">
    <property type="entry name" value="PFA-DSPs"/>
</dbReference>
<dbReference type="GO" id="GO:0005737">
    <property type="term" value="C:cytoplasm"/>
    <property type="evidence" value="ECO:0007669"/>
    <property type="project" value="TreeGrafter"/>
</dbReference>
<comment type="catalytic activity">
    <reaction evidence="4">
        <text>5-diphospho-1D-myo-inositol 1,2,3,4,6-pentakisphosphate + H2O = 1D-myo-inositol hexakisphosphate + phosphate + H(+)</text>
        <dbReference type="Rhea" id="RHEA:22384"/>
        <dbReference type="ChEBI" id="CHEBI:15377"/>
        <dbReference type="ChEBI" id="CHEBI:15378"/>
        <dbReference type="ChEBI" id="CHEBI:43474"/>
        <dbReference type="ChEBI" id="CHEBI:58130"/>
        <dbReference type="ChEBI" id="CHEBI:58628"/>
        <dbReference type="EC" id="3.6.1.52"/>
    </reaction>
    <physiologicalReaction direction="left-to-right" evidence="4">
        <dbReference type="Rhea" id="RHEA:22385"/>
    </physiologicalReaction>
</comment>
<dbReference type="AlphaFoldDB" id="A0A2I0A251"/>
<protein>
    <recommendedName>
        <fullName evidence="1">diphosphoinositol-polyphosphate diphosphatase</fullName>
        <ecNumber evidence="1">3.6.1.52</ecNumber>
    </recommendedName>
</protein>
<dbReference type="Proteomes" id="UP000236161">
    <property type="component" value="Unassembled WGS sequence"/>
</dbReference>
<feature type="transmembrane region" description="Helical" evidence="8">
    <location>
        <begin position="163"/>
        <end position="185"/>
    </location>
</feature>
<dbReference type="SUPFAM" id="SSF52799">
    <property type="entry name" value="(Phosphotyrosine protein) phosphatases II"/>
    <property type="match status" value="1"/>
</dbReference>
<dbReference type="InterPro" id="IPR020422">
    <property type="entry name" value="TYR_PHOSPHATASE_DUAL_dom"/>
</dbReference>
<evidence type="ECO:0000259" key="9">
    <source>
        <dbReference type="PROSITE" id="PS50054"/>
    </source>
</evidence>
<proteinExistence type="inferred from homology"/>
<dbReference type="Pfam" id="PF03162">
    <property type="entry name" value="Y_phosphatase2"/>
    <property type="match status" value="1"/>
</dbReference>
<evidence type="ECO:0000256" key="6">
    <source>
        <dbReference type="ARBA" id="ARBA00047927"/>
    </source>
</evidence>
<dbReference type="EC" id="3.6.1.52" evidence="1"/>
<accession>A0A2I0A251</accession>
<keyword evidence="8" id="KW-1133">Transmembrane helix</keyword>